<dbReference type="EMBL" id="PDLH01000007">
    <property type="protein sequence ID" value="PHG99994.1"/>
    <property type="molecule type" value="Genomic_DNA"/>
</dbReference>
<accession>A0ABX4K6F2</accession>
<evidence type="ECO:0000313" key="2">
    <source>
        <dbReference type="Proteomes" id="UP000223854"/>
    </source>
</evidence>
<dbReference type="Proteomes" id="UP000223854">
    <property type="component" value="Unassembled WGS sequence"/>
</dbReference>
<sequence length="304" mass="37051">MGSKKLLENFTKEFCLPIHIFEYPYFGYLMDLYDKDYNTWYYYDLLSKALNKTGSEKYFFITYNLIRENVSNSIVNSSEYELFNKSVEWENNYKFKRQNIYIPKNNNKLFFSIDLKQANFYSVKYFFKGLVRNCDTYEEFISLFTDLEYIKESRRFRMIIFSILTQQKLDILQIKLLNNAMSLVKRHFSENSIIVTSPDEFVVTLNNPADYIQNKELQNDIKLLEKKLQVKFNKNVFRLKQLKPFNYFIKEHENGKVQFKNVPKMYFPQVYKRYYNMKLSNYDLMVYKNFKLNKFRNVLKFVNC</sequence>
<comment type="caution">
    <text evidence="1">The sequence shown here is derived from an EMBL/GenBank/DDBJ whole genome shotgun (WGS) entry which is preliminary data.</text>
</comment>
<proteinExistence type="predicted"/>
<protein>
    <submittedName>
        <fullName evidence="1">Uncharacterized protein</fullName>
    </submittedName>
</protein>
<evidence type="ECO:0000313" key="1">
    <source>
        <dbReference type="EMBL" id="PHG99994.1"/>
    </source>
</evidence>
<reference evidence="1 2" key="1">
    <citation type="submission" date="2017-09" db="EMBL/GenBank/DDBJ databases">
        <title>FDA dAtabase for Regulatory Grade micrObial Sequences (FDA-ARGOS): Supporting development and validation of Infectious Disease Dx tests.</title>
        <authorList>
            <person name="Kerrigan L."/>
            <person name="Long C."/>
            <person name="Tallon L.J."/>
            <person name="Sadzewicz L."/>
            <person name="Ott S."/>
            <person name="Zhao X."/>
            <person name="Nagaraj S."/>
            <person name="Vavikolanu K."/>
            <person name="Aluvathingal J."/>
            <person name="Nadendla S."/>
            <person name="Sichtig H."/>
        </authorList>
    </citation>
    <scope>NUCLEOTIDE SEQUENCE [LARGE SCALE GENOMIC DNA]</scope>
    <source>
        <strain evidence="1 2">FDAARGOS_423</strain>
    </source>
</reference>
<gene>
    <name evidence="1" type="ORF">CRX47_09115</name>
</gene>
<dbReference type="RefSeq" id="WP_098927047.1">
    <property type="nucleotide sequence ID" value="NZ_CBCRVC010000010.1"/>
</dbReference>
<keyword evidence="2" id="KW-1185">Reference proteome</keyword>
<name>A0ABX4K6F2_CLOSG</name>
<organism evidence="1 2">
    <name type="scientific">Clostridium sporogenes</name>
    <dbReference type="NCBI Taxonomy" id="1509"/>
    <lineage>
        <taxon>Bacteria</taxon>
        <taxon>Bacillati</taxon>
        <taxon>Bacillota</taxon>
        <taxon>Clostridia</taxon>
        <taxon>Eubacteriales</taxon>
        <taxon>Clostridiaceae</taxon>
        <taxon>Clostridium</taxon>
    </lineage>
</organism>